<feature type="domain" description="HTH cro/C1-type" evidence="2">
    <location>
        <begin position="13"/>
        <end position="67"/>
    </location>
</feature>
<dbReference type="PROSITE" id="PS50943">
    <property type="entry name" value="HTH_CROC1"/>
    <property type="match status" value="1"/>
</dbReference>
<dbReference type="CDD" id="cd02209">
    <property type="entry name" value="cupin_XRE_C"/>
    <property type="match status" value="1"/>
</dbReference>
<protein>
    <submittedName>
        <fullName evidence="3">Helix-turn-helix</fullName>
    </submittedName>
</protein>
<evidence type="ECO:0000313" key="3">
    <source>
        <dbReference type="EMBL" id="SEP47389.1"/>
    </source>
</evidence>
<dbReference type="GO" id="GO:0003677">
    <property type="term" value="F:DNA binding"/>
    <property type="evidence" value="ECO:0007669"/>
    <property type="project" value="UniProtKB-KW"/>
</dbReference>
<dbReference type="GO" id="GO:0005829">
    <property type="term" value="C:cytosol"/>
    <property type="evidence" value="ECO:0007669"/>
    <property type="project" value="TreeGrafter"/>
</dbReference>
<dbReference type="EMBL" id="FOEF01000011">
    <property type="protein sequence ID" value="SEP47389.1"/>
    <property type="molecule type" value="Genomic_DNA"/>
</dbReference>
<dbReference type="InterPro" id="IPR011051">
    <property type="entry name" value="RmlC_Cupin_sf"/>
</dbReference>
<dbReference type="GO" id="GO:0003700">
    <property type="term" value="F:DNA-binding transcription factor activity"/>
    <property type="evidence" value="ECO:0007669"/>
    <property type="project" value="TreeGrafter"/>
</dbReference>
<sequence>MTDPLSESIAATLRAARQAHDISAGALAERAGVSRAMVGKIERGEAQPTAVLLSRLASALGMSLSELVAHAEDHDRQVARVADQPRWTDPVTGYLRRSVSPPGRGATELVEVTLPAGARVAFPADSYAFADHQIWVLDGHLRFHEGSAVHELDAGDCLQLGRPQPCAYANPTAEPCRYLVVLTKR</sequence>
<dbReference type="InterPro" id="IPR050807">
    <property type="entry name" value="TransReg_Diox_bact_type"/>
</dbReference>
<dbReference type="PANTHER" id="PTHR46797:SF10">
    <property type="entry name" value="BLR1115 PROTEIN"/>
    <property type="match status" value="1"/>
</dbReference>
<dbReference type="Pfam" id="PF01381">
    <property type="entry name" value="HTH_3"/>
    <property type="match status" value="1"/>
</dbReference>
<dbReference type="RefSeq" id="WP_091620152.1">
    <property type="nucleotide sequence ID" value="NZ_FOEF01000011.1"/>
</dbReference>
<evidence type="ECO:0000259" key="2">
    <source>
        <dbReference type="PROSITE" id="PS50943"/>
    </source>
</evidence>
<dbReference type="AlphaFoldDB" id="A0A1H8Y5J5"/>
<accession>A0A1H8Y5J5</accession>
<dbReference type="Gene3D" id="2.60.120.10">
    <property type="entry name" value="Jelly Rolls"/>
    <property type="match status" value="1"/>
</dbReference>
<dbReference type="Gene3D" id="1.10.260.40">
    <property type="entry name" value="lambda repressor-like DNA-binding domains"/>
    <property type="match status" value="1"/>
</dbReference>
<dbReference type="InterPro" id="IPR010982">
    <property type="entry name" value="Lambda_DNA-bd_dom_sf"/>
</dbReference>
<dbReference type="InterPro" id="IPR014710">
    <property type="entry name" value="RmlC-like_jellyroll"/>
</dbReference>
<organism evidence="3 4">
    <name type="scientific">Amycolatopsis saalfeldensis</name>
    <dbReference type="NCBI Taxonomy" id="394193"/>
    <lineage>
        <taxon>Bacteria</taxon>
        <taxon>Bacillati</taxon>
        <taxon>Actinomycetota</taxon>
        <taxon>Actinomycetes</taxon>
        <taxon>Pseudonocardiales</taxon>
        <taxon>Pseudonocardiaceae</taxon>
        <taxon>Amycolatopsis</taxon>
    </lineage>
</organism>
<dbReference type="SUPFAM" id="SSF51182">
    <property type="entry name" value="RmlC-like cupins"/>
    <property type="match status" value="1"/>
</dbReference>
<dbReference type="OrthoDB" id="73827at2"/>
<dbReference type="STRING" id="394193.SAMN04489732_111117"/>
<evidence type="ECO:0000256" key="1">
    <source>
        <dbReference type="ARBA" id="ARBA00023125"/>
    </source>
</evidence>
<name>A0A1H8Y5J5_9PSEU</name>
<dbReference type="InterPro" id="IPR001387">
    <property type="entry name" value="Cro/C1-type_HTH"/>
</dbReference>
<keyword evidence="4" id="KW-1185">Reference proteome</keyword>
<dbReference type="CDD" id="cd00093">
    <property type="entry name" value="HTH_XRE"/>
    <property type="match status" value="1"/>
</dbReference>
<reference evidence="3 4" key="1">
    <citation type="submission" date="2016-10" db="EMBL/GenBank/DDBJ databases">
        <authorList>
            <person name="de Groot N.N."/>
        </authorList>
    </citation>
    <scope>NUCLEOTIDE SEQUENCE [LARGE SCALE GENOMIC DNA]</scope>
    <source>
        <strain evidence="3 4">DSM 44993</strain>
    </source>
</reference>
<gene>
    <name evidence="3" type="ORF">SAMN04489732_111117</name>
</gene>
<evidence type="ECO:0000313" key="4">
    <source>
        <dbReference type="Proteomes" id="UP000198582"/>
    </source>
</evidence>
<dbReference type="SMART" id="SM00530">
    <property type="entry name" value="HTH_XRE"/>
    <property type="match status" value="1"/>
</dbReference>
<dbReference type="SUPFAM" id="SSF47413">
    <property type="entry name" value="lambda repressor-like DNA-binding domains"/>
    <property type="match status" value="1"/>
</dbReference>
<proteinExistence type="predicted"/>
<keyword evidence="1" id="KW-0238">DNA-binding</keyword>
<dbReference type="PANTHER" id="PTHR46797">
    <property type="entry name" value="HTH-TYPE TRANSCRIPTIONAL REGULATOR"/>
    <property type="match status" value="1"/>
</dbReference>
<dbReference type="Proteomes" id="UP000198582">
    <property type="component" value="Unassembled WGS sequence"/>
</dbReference>